<dbReference type="Proteomes" id="UP001356427">
    <property type="component" value="Unassembled WGS sequence"/>
</dbReference>
<evidence type="ECO:0000313" key="1">
    <source>
        <dbReference type="EMBL" id="KAK6319562.1"/>
    </source>
</evidence>
<accession>A0AAN8M1X7</accession>
<dbReference type="EMBL" id="JAGTTL010000008">
    <property type="protein sequence ID" value="KAK6319562.1"/>
    <property type="molecule type" value="Genomic_DNA"/>
</dbReference>
<evidence type="ECO:0000313" key="2">
    <source>
        <dbReference type="Proteomes" id="UP001356427"/>
    </source>
</evidence>
<protein>
    <submittedName>
        <fullName evidence="1">Uncharacterized protein</fullName>
    </submittedName>
</protein>
<name>A0AAN8M1X7_9TELE</name>
<dbReference type="AlphaFoldDB" id="A0AAN8M1X7"/>
<gene>
    <name evidence="1" type="ORF">J4Q44_G00107730</name>
</gene>
<reference evidence="1 2" key="1">
    <citation type="submission" date="2021-04" db="EMBL/GenBank/DDBJ databases">
        <authorList>
            <person name="De Guttry C."/>
            <person name="Zahm M."/>
            <person name="Klopp C."/>
            <person name="Cabau C."/>
            <person name="Louis A."/>
            <person name="Berthelot C."/>
            <person name="Parey E."/>
            <person name="Roest Crollius H."/>
            <person name="Montfort J."/>
            <person name="Robinson-Rechavi M."/>
            <person name="Bucao C."/>
            <person name="Bouchez O."/>
            <person name="Gislard M."/>
            <person name="Lluch J."/>
            <person name="Milhes M."/>
            <person name="Lampietro C."/>
            <person name="Lopez Roques C."/>
            <person name="Donnadieu C."/>
            <person name="Braasch I."/>
            <person name="Desvignes T."/>
            <person name="Postlethwait J."/>
            <person name="Bobe J."/>
            <person name="Wedekind C."/>
            <person name="Guiguen Y."/>
        </authorList>
    </citation>
    <scope>NUCLEOTIDE SEQUENCE [LARGE SCALE GENOMIC DNA]</scope>
    <source>
        <strain evidence="1">Cs_M1</strain>
        <tissue evidence="1">Blood</tissue>
    </source>
</reference>
<proteinExistence type="predicted"/>
<sequence length="80" mass="9202">MLGSILSSPLYRPRFCPQALLKRMESHLQTTILMCTTYTAQSPTDQQPQPSRMGCTVFCRHTETTPLTFYNYVSQKYSSM</sequence>
<keyword evidence="2" id="KW-1185">Reference proteome</keyword>
<organism evidence="1 2">
    <name type="scientific">Coregonus suidteri</name>
    <dbReference type="NCBI Taxonomy" id="861788"/>
    <lineage>
        <taxon>Eukaryota</taxon>
        <taxon>Metazoa</taxon>
        <taxon>Chordata</taxon>
        <taxon>Craniata</taxon>
        <taxon>Vertebrata</taxon>
        <taxon>Euteleostomi</taxon>
        <taxon>Actinopterygii</taxon>
        <taxon>Neopterygii</taxon>
        <taxon>Teleostei</taxon>
        <taxon>Protacanthopterygii</taxon>
        <taxon>Salmoniformes</taxon>
        <taxon>Salmonidae</taxon>
        <taxon>Coregoninae</taxon>
        <taxon>Coregonus</taxon>
    </lineage>
</organism>
<comment type="caution">
    <text evidence="1">The sequence shown here is derived from an EMBL/GenBank/DDBJ whole genome shotgun (WGS) entry which is preliminary data.</text>
</comment>